<proteinExistence type="predicted"/>
<evidence type="ECO:0000313" key="1">
    <source>
        <dbReference type="EMBL" id="MBB2157695.1"/>
    </source>
</evidence>
<accession>A0A7W4NNR0</accession>
<organism evidence="1 2">
    <name type="scientific">Gluconacetobacter diazotrophicus</name>
    <name type="common">Acetobacter diazotrophicus</name>
    <dbReference type="NCBI Taxonomy" id="33996"/>
    <lineage>
        <taxon>Bacteria</taxon>
        <taxon>Pseudomonadati</taxon>
        <taxon>Pseudomonadota</taxon>
        <taxon>Alphaproteobacteria</taxon>
        <taxon>Acetobacterales</taxon>
        <taxon>Acetobacteraceae</taxon>
        <taxon>Gluconacetobacter</taxon>
    </lineage>
</organism>
<evidence type="ECO:0000313" key="2">
    <source>
        <dbReference type="Proteomes" id="UP000550787"/>
    </source>
</evidence>
<name>A0A7W4NNR0_GLUDI</name>
<dbReference type="InterPro" id="IPR058915">
    <property type="entry name" value="AcrVA2-like"/>
</dbReference>
<dbReference type="Proteomes" id="UP000550787">
    <property type="component" value="Unassembled WGS sequence"/>
</dbReference>
<dbReference type="Pfam" id="PF26125">
    <property type="entry name" value="AcrVA2-like"/>
    <property type="match status" value="1"/>
</dbReference>
<comment type="caution">
    <text evidence="1">The sequence shown here is derived from an EMBL/GenBank/DDBJ whole genome shotgun (WGS) entry which is preliminary data.</text>
</comment>
<sequence length="306" mass="34582">MNKITDFFASDMVLGLRNYVEKYRELVMWWGPPDDEKTCGTHPVIDAPINWSAPIFDIKERAHPLVVDKLYANLGSVNFHMPFDEMFIAYPILGPGGEQCYSIAYAHSFFEEDGKEDCIQLTVFTGIPPQGDEPLNGRSCQWLLSACQTGLFHPVANEMRTFLKPMDMTSFEKEYDITSRKGFSNFYATAAVYAVRYIQWLYSGRDRVIITNELPGPDTRRYRSKPIARRKPVGPIKLLAPGPVAVAAMAAPCTGNESIRAPHDRSGHWRTYKSGCRVWVRACSIHGGRKEMQVYDAAVKLPDTTQ</sequence>
<dbReference type="AlphaFoldDB" id="A0A7W4NNR0"/>
<gene>
    <name evidence="1" type="ORF">HLH33_15480</name>
</gene>
<protein>
    <submittedName>
        <fullName evidence="1">Uncharacterized protein</fullName>
    </submittedName>
</protein>
<dbReference type="EMBL" id="JABEQG010000039">
    <property type="protein sequence ID" value="MBB2157695.1"/>
    <property type="molecule type" value="Genomic_DNA"/>
</dbReference>
<reference evidence="1 2" key="1">
    <citation type="submission" date="2020-04" db="EMBL/GenBank/DDBJ databases">
        <title>Description of novel Gluconacetobacter.</title>
        <authorList>
            <person name="Sombolestani A."/>
        </authorList>
    </citation>
    <scope>NUCLEOTIDE SEQUENCE [LARGE SCALE GENOMIC DNA]</scope>
    <source>
        <strain evidence="1 2">LMG 7603</strain>
    </source>
</reference>
<dbReference type="RefSeq" id="WP_183116328.1">
    <property type="nucleotide sequence ID" value="NZ_JABEQG010000039.1"/>
</dbReference>